<dbReference type="InterPro" id="IPR052895">
    <property type="entry name" value="HetReg/Transcr_Mod"/>
</dbReference>
<evidence type="ECO:0000259" key="1">
    <source>
        <dbReference type="Pfam" id="PF06985"/>
    </source>
</evidence>
<reference evidence="2" key="1">
    <citation type="journal article" date="2020" name="BMC Genomics">
        <title>Correction to: Identification and distribution of gene clusters required for synthesis of sphingolipid metabolism inhibitors in diverse species of the filamentous fungus Fusarium.</title>
        <authorList>
            <person name="Kim H.S."/>
            <person name="Lohmar J.M."/>
            <person name="Busman M."/>
            <person name="Brown D.W."/>
            <person name="Naumann T.A."/>
            <person name="Divon H.H."/>
            <person name="Lysoe E."/>
            <person name="Uhlig S."/>
            <person name="Proctor R.H."/>
        </authorList>
    </citation>
    <scope>NUCLEOTIDE SEQUENCE</scope>
    <source>
        <strain evidence="2">NRRL 45417</strain>
    </source>
</reference>
<feature type="domain" description="Heterokaryon incompatibility" evidence="1">
    <location>
        <begin position="58"/>
        <end position="255"/>
    </location>
</feature>
<dbReference type="AlphaFoldDB" id="A0A8H4TE92"/>
<gene>
    <name evidence="2" type="ORF">FGADI_3917</name>
</gene>
<reference evidence="2" key="2">
    <citation type="submission" date="2020-05" db="EMBL/GenBank/DDBJ databases">
        <authorList>
            <person name="Kim H.-S."/>
            <person name="Proctor R.H."/>
            <person name="Brown D.W."/>
        </authorList>
    </citation>
    <scope>NUCLEOTIDE SEQUENCE</scope>
    <source>
        <strain evidence="2">NRRL 45417</strain>
    </source>
</reference>
<keyword evidence="3" id="KW-1185">Reference proteome</keyword>
<dbReference type="PANTHER" id="PTHR24148:SF73">
    <property type="entry name" value="HET DOMAIN PROTEIN (AFU_ORTHOLOGUE AFUA_8G01020)"/>
    <property type="match status" value="1"/>
</dbReference>
<dbReference type="Proteomes" id="UP000604273">
    <property type="component" value="Unassembled WGS sequence"/>
</dbReference>
<name>A0A8H4TE92_9HYPO</name>
<dbReference type="InterPro" id="IPR010730">
    <property type="entry name" value="HET"/>
</dbReference>
<evidence type="ECO:0000313" key="3">
    <source>
        <dbReference type="Proteomes" id="UP000604273"/>
    </source>
</evidence>
<protein>
    <recommendedName>
        <fullName evidence="1">Heterokaryon incompatibility domain-containing protein</fullName>
    </recommendedName>
</protein>
<organism evidence="2 3">
    <name type="scientific">Fusarium gaditjirri</name>
    <dbReference type="NCBI Taxonomy" id="282569"/>
    <lineage>
        <taxon>Eukaryota</taxon>
        <taxon>Fungi</taxon>
        <taxon>Dikarya</taxon>
        <taxon>Ascomycota</taxon>
        <taxon>Pezizomycotina</taxon>
        <taxon>Sordariomycetes</taxon>
        <taxon>Hypocreomycetidae</taxon>
        <taxon>Hypocreales</taxon>
        <taxon>Nectriaceae</taxon>
        <taxon>Fusarium</taxon>
        <taxon>Fusarium nisikadoi species complex</taxon>
    </lineage>
</organism>
<dbReference type="PANTHER" id="PTHR24148">
    <property type="entry name" value="ANKYRIN REPEAT DOMAIN-CONTAINING PROTEIN 39 HOMOLOG-RELATED"/>
    <property type="match status" value="1"/>
</dbReference>
<proteinExistence type="predicted"/>
<dbReference type="Pfam" id="PF06985">
    <property type="entry name" value="HET"/>
    <property type="match status" value="1"/>
</dbReference>
<sequence>MASFDTEGESSPPLYQPLYRPLNKDQREIRLLEILPNSLDGRVNCKLHTVPLTPDLYYTCISYVWGDPTVTEEIIVDGVPRLVTVTLSTALRHVKRHWTEIERMSDPDLDTSKFRLWADAICINQDDLTEKLHQVSMMADIYSSAAMVLAWLSSNDDDVVKAFDIFERIVQIAQGNADSTLPINFTSLTPKKLFDLCYKEIPWKPNQLEWLFPGESPSFTIFDTERNDTPLDGPYGAVFKFSRLEFWDRVWTHQEVILAKRLYFFSPSHSLPHSSCLMALIGIHKYTQSLKNAAQDRVQRFNIDLSEASNGLDHVYGLLDVTKSPVKPDYTKSILTVNLEFIAWALSTMKAILKEVKEESRGAKDEYKWRFGLSKFFNRRSVGAKRLYGLPSWAPVFSNADRPYLFRPYPGSPNCAHRTIPELFNNLDIDIVGKSLRVKGIKVQLVKTVYDEPVSVHLVTSGLQKCITTFTKAQDIHPTGKSVLEILCCTLLRKDAYENYAFDAGLCVGYWSRSEAPAHKGEWTGKWTKWSQEPYLNAVISEWVFMGKFFEGWKLFKTEDGYVGTILNDILPGDVVCVLTGSNELAVLRPEDDHFIFVGHCFMIGLMNGEVSEFLASGKAKIETIEIR</sequence>
<comment type="caution">
    <text evidence="2">The sequence shown here is derived from an EMBL/GenBank/DDBJ whole genome shotgun (WGS) entry which is preliminary data.</text>
</comment>
<evidence type="ECO:0000313" key="2">
    <source>
        <dbReference type="EMBL" id="KAF4956340.1"/>
    </source>
</evidence>
<dbReference type="Pfam" id="PF26639">
    <property type="entry name" value="Het-6_barrel"/>
    <property type="match status" value="1"/>
</dbReference>
<dbReference type="OrthoDB" id="5386682at2759"/>
<dbReference type="EMBL" id="JABFAI010000087">
    <property type="protein sequence ID" value="KAF4956340.1"/>
    <property type="molecule type" value="Genomic_DNA"/>
</dbReference>
<accession>A0A8H4TE92</accession>